<reference evidence="1" key="1">
    <citation type="submission" date="2022-12" db="EMBL/GenBank/DDBJ databases">
        <title>Reference genome sequencing for broad-spectrum identification of bacterial and archaeal isolates by mass spectrometry.</title>
        <authorList>
            <person name="Sekiguchi Y."/>
            <person name="Tourlousse D.M."/>
        </authorList>
    </citation>
    <scope>NUCLEOTIDE SEQUENCE</scope>
    <source>
        <strain evidence="1">10succ1</strain>
    </source>
</reference>
<dbReference type="AlphaFoldDB" id="A0A9W6GJP1"/>
<gene>
    <name evidence="1" type="ORF">PM10SUCC1_05910</name>
</gene>
<name>A0A9W6GJP1_9FUSO</name>
<comment type="caution">
    <text evidence="1">The sequence shown here is derived from an EMBL/GenBank/DDBJ whole genome shotgun (WGS) entry which is preliminary data.</text>
</comment>
<organism evidence="1 2">
    <name type="scientific">Propionigenium maris DSM 9537</name>
    <dbReference type="NCBI Taxonomy" id="1123000"/>
    <lineage>
        <taxon>Bacteria</taxon>
        <taxon>Fusobacteriati</taxon>
        <taxon>Fusobacteriota</taxon>
        <taxon>Fusobacteriia</taxon>
        <taxon>Fusobacteriales</taxon>
        <taxon>Fusobacteriaceae</taxon>
        <taxon>Propionigenium</taxon>
    </lineage>
</organism>
<proteinExistence type="predicted"/>
<sequence>MKKLLMLLIVVLTMTGCMKEDPEVLLIKDHKDSLLNEMTLGEAFEKYFDKTSWKKEKGRDKEIYVDLTGIKYERDTKNEVVISYKVSGDSFKFSGMEVNGEEKNYLYYMALMSEVYLAANSEESER</sequence>
<dbReference type="Proteomes" id="UP001144471">
    <property type="component" value="Unassembled WGS sequence"/>
</dbReference>
<protein>
    <recommendedName>
        <fullName evidence="3">Lipoprotein</fullName>
    </recommendedName>
</protein>
<dbReference type="RefSeq" id="WP_281833320.1">
    <property type="nucleotide sequence ID" value="NZ_BSDY01000002.1"/>
</dbReference>
<dbReference type="PROSITE" id="PS51257">
    <property type="entry name" value="PROKAR_LIPOPROTEIN"/>
    <property type="match status" value="1"/>
</dbReference>
<keyword evidence="2" id="KW-1185">Reference proteome</keyword>
<evidence type="ECO:0008006" key="3">
    <source>
        <dbReference type="Google" id="ProtNLM"/>
    </source>
</evidence>
<evidence type="ECO:0000313" key="1">
    <source>
        <dbReference type="EMBL" id="GLI55076.1"/>
    </source>
</evidence>
<accession>A0A9W6GJP1</accession>
<evidence type="ECO:0000313" key="2">
    <source>
        <dbReference type="Proteomes" id="UP001144471"/>
    </source>
</evidence>
<dbReference type="EMBL" id="BSDY01000002">
    <property type="protein sequence ID" value="GLI55076.1"/>
    <property type="molecule type" value="Genomic_DNA"/>
</dbReference>